<organism evidence="2 3">
    <name type="scientific">Clupea harengus</name>
    <name type="common">Atlantic herring</name>
    <dbReference type="NCBI Taxonomy" id="7950"/>
    <lineage>
        <taxon>Eukaryota</taxon>
        <taxon>Metazoa</taxon>
        <taxon>Chordata</taxon>
        <taxon>Craniata</taxon>
        <taxon>Vertebrata</taxon>
        <taxon>Euteleostomi</taxon>
        <taxon>Actinopterygii</taxon>
        <taxon>Neopterygii</taxon>
        <taxon>Teleostei</taxon>
        <taxon>Clupei</taxon>
        <taxon>Clupeiformes</taxon>
        <taxon>Clupeoidei</taxon>
        <taxon>Clupeidae</taxon>
        <taxon>Clupea</taxon>
    </lineage>
</organism>
<dbReference type="RefSeq" id="XP_031440806.1">
    <property type="nucleotide sequence ID" value="XM_031584946.2"/>
</dbReference>
<sequence>MEEREPSPSSQKEVLIIPLHPNVTPPSPAHQTSCPSSSQTTSTSTVSSPKGPAGSQLFAELLESHARRIPRTASPERVTTPPQQTTPQHVTTPSNVATPSPVATPSRVAAPQSPSLSPTPTTSPKEQGARSLSSPELLKELKQPHPLKHVSAHKGLTTVFSGRGKTPSPSTTTSHGGEKPQGLSNGMKH</sequence>
<reference evidence="3" key="1">
    <citation type="submission" date="2025-08" db="UniProtKB">
        <authorList>
            <consortium name="RefSeq"/>
        </authorList>
    </citation>
    <scope>IDENTIFICATION</scope>
</reference>
<feature type="region of interest" description="Disordered" evidence="1">
    <location>
        <begin position="1"/>
        <end position="189"/>
    </location>
</feature>
<gene>
    <name evidence="3" type="primary">LOC116224621</name>
</gene>
<keyword evidence="2" id="KW-1185">Reference proteome</keyword>
<feature type="compositionally biased region" description="Low complexity" evidence="1">
    <location>
        <begin position="161"/>
        <end position="175"/>
    </location>
</feature>
<evidence type="ECO:0000313" key="2">
    <source>
        <dbReference type="Proteomes" id="UP000515152"/>
    </source>
</evidence>
<accession>A0A6P8GSJ4</accession>
<name>A0A6P8GSJ4_CLUHA</name>
<feature type="compositionally biased region" description="Polar residues" evidence="1">
    <location>
        <begin position="94"/>
        <end position="103"/>
    </location>
</feature>
<protein>
    <submittedName>
        <fullName evidence="3">Anti-sigma-I factor RsgI2-like</fullName>
    </submittedName>
</protein>
<dbReference type="Proteomes" id="UP000515152">
    <property type="component" value="Chromosome 18"/>
</dbReference>
<evidence type="ECO:0000256" key="1">
    <source>
        <dbReference type="SAM" id="MobiDB-lite"/>
    </source>
</evidence>
<dbReference type="AlphaFoldDB" id="A0A6P8GSJ4"/>
<dbReference type="KEGG" id="char:116224621"/>
<dbReference type="GeneID" id="116224621"/>
<evidence type="ECO:0000313" key="3">
    <source>
        <dbReference type="RefSeq" id="XP_031440806.1"/>
    </source>
</evidence>
<proteinExistence type="predicted"/>
<feature type="compositionally biased region" description="Low complexity" evidence="1">
    <location>
        <begin position="32"/>
        <end position="48"/>
    </location>
</feature>
<feature type="compositionally biased region" description="Low complexity" evidence="1">
    <location>
        <begin position="78"/>
        <end position="93"/>
    </location>
</feature>
<feature type="compositionally biased region" description="Low complexity" evidence="1">
    <location>
        <begin position="113"/>
        <end position="124"/>
    </location>
</feature>